<organism evidence="2 3">
    <name type="scientific">Trifolium subterraneum</name>
    <name type="common">Subterranean clover</name>
    <dbReference type="NCBI Taxonomy" id="3900"/>
    <lineage>
        <taxon>Eukaryota</taxon>
        <taxon>Viridiplantae</taxon>
        <taxon>Streptophyta</taxon>
        <taxon>Embryophyta</taxon>
        <taxon>Tracheophyta</taxon>
        <taxon>Spermatophyta</taxon>
        <taxon>Magnoliopsida</taxon>
        <taxon>eudicotyledons</taxon>
        <taxon>Gunneridae</taxon>
        <taxon>Pentapetalae</taxon>
        <taxon>rosids</taxon>
        <taxon>fabids</taxon>
        <taxon>Fabales</taxon>
        <taxon>Fabaceae</taxon>
        <taxon>Papilionoideae</taxon>
        <taxon>50 kb inversion clade</taxon>
        <taxon>NPAAA clade</taxon>
        <taxon>Hologalegina</taxon>
        <taxon>IRL clade</taxon>
        <taxon>Trifolieae</taxon>
        <taxon>Trifolium</taxon>
    </lineage>
</organism>
<proteinExistence type="predicted"/>
<dbReference type="Proteomes" id="UP000242715">
    <property type="component" value="Unassembled WGS sequence"/>
</dbReference>
<evidence type="ECO:0000313" key="2">
    <source>
        <dbReference type="EMBL" id="GAU25590.1"/>
    </source>
</evidence>
<dbReference type="PANTHER" id="PTHR47074">
    <property type="entry name" value="BNAC02G40300D PROTEIN"/>
    <property type="match status" value="1"/>
</dbReference>
<evidence type="ECO:0008006" key="4">
    <source>
        <dbReference type="Google" id="ProtNLM"/>
    </source>
</evidence>
<dbReference type="EMBL" id="DF973315">
    <property type="protein sequence ID" value="GAU25590.1"/>
    <property type="molecule type" value="Genomic_DNA"/>
</dbReference>
<reference evidence="3" key="1">
    <citation type="journal article" date="2017" name="Front. Plant Sci.">
        <title>Climate Clever Clovers: New Paradigm to Reduce the Environmental Footprint of Ruminants by Breeding Low Methanogenic Forages Utilizing Haplotype Variation.</title>
        <authorList>
            <person name="Kaur P."/>
            <person name="Appels R."/>
            <person name="Bayer P.E."/>
            <person name="Keeble-Gagnere G."/>
            <person name="Wang J."/>
            <person name="Hirakawa H."/>
            <person name="Shirasawa K."/>
            <person name="Vercoe P."/>
            <person name="Stefanova K."/>
            <person name="Durmic Z."/>
            <person name="Nichols P."/>
            <person name="Revell C."/>
            <person name="Isobe S.N."/>
            <person name="Edwards D."/>
            <person name="Erskine W."/>
        </authorList>
    </citation>
    <scope>NUCLEOTIDE SEQUENCE [LARGE SCALE GENOMIC DNA]</scope>
    <source>
        <strain evidence="3">cv. Daliak</strain>
    </source>
</reference>
<name>A0A2Z6MPV2_TRISU</name>
<sequence>MALLLWTIWQNRNNMVWNNNKQQARQIGTQAAQAWNEWAMIHGLMEEQQQLLSTQQQTATTTQHHDGPAEYQWQPPQPRYLKCNVDANFYSTAGKAGGGWCLRDHRGRFILAGTTSFNGRLTILEVKQ</sequence>
<dbReference type="AlphaFoldDB" id="A0A2Z6MPV2"/>
<keyword evidence="3" id="KW-1185">Reference proteome</keyword>
<accession>A0A2Z6MPV2</accession>
<feature type="compositionally biased region" description="Low complexity" evidence="1">
    <location>
        <begin position="52"/>
        <end position="62"/>
    </location>
</feature>
<dbReference type="InterPro" id="IPR052929">
    <property type="entry name" value="RNase_H-like_EbsB-rel"/>
</dbReference>
<evidence type="ECO:0000256" key="1">
    <source>
        <dbReference type="SAM" id="MobiDB-lite"/>
    </source>
</evidence>
<evidence type="ECO:0000313" key="3">
    <source>
        <dbReference type="Proteomes" id="UP000242715"/>
    </source>
</evidence>
<dbReference type="PANTHER" id="PTHR47074:SF48">
    <property type="entry name" value="POLYNUCLEOTIDYL TRANSFERASE, RIBONUCLEASE H-LIKE SUPERFAMILY PROTEIN"/>
    <property type="match status" value="1"/>
</dbReference>
<gene>
    <name evidence="2" type="ORF">TSUD_260240</name>
</gene>
<feature type="region of interest" description="Disordered" evidence="1">
    <location>
        <begin position="52"/>
        <end position="73"/>
    </location>
</feature>
<dbReference type="OrthoDB" id="1436788at2759"/>
<protein>
    <recommendedName>
        <fullName evidence="4">RNase H type-1 domain-containing protein</fullName>
    </recommendedName>
</protein>